<sequence>MKYTKSKPRMAFKFLLFPALAIFFFFAIPKPTSVIDLSSSNFDVILSHKPTLVFFTASYPSCHWCHEIDPYFEQIASNFAYASDKLTIAKINASKQPALARQLNITQYPSLRWFDGKTASPQEKLAWNPRRLLKQTP</sequence>
<reference evidence="2" key="1">
    <citation type="journal article" date="2020" name="Stud. Mycol.">
        <title>101 Dothideomycetes genomes: a test case for predicting lifestyles and emergence of pathogens.</title>
        <authorList>
            <person name="Haridas S."/>
            <person name="Albert R."/>
            <person name="Binder M."/>
            <person name="Bloem J."/>
            <person name="Labutti K."/>
            <person name="Salamov A."/>
            <person name="Andreopoulos B."/>
            <person name="Baker S."/>
            <person name="Barry K."/>
            <person name="Bills G."/>
            <person name="Bluhm B."/>
            <person name="Cannon C."/>
            <person name="Castanera R."/>
            <person name="Culley D."/>
            <person name="Daum C."/>
            <person name="Ezra D."/>
            <person name="Gonzalez J."/>
            <person name="Henrissat B."/>
            <person name="Kuo A."/>
            <person name="Liang C."/>
            <person name="Lipzen A."/>
            <person name="Lutzoni F."/>
            <person name="Magnuson J."/>
            <person name="Mondo S."/>
            <person name="Nolan M."/>
            <person name="Ohm R."/>
            <person name="Pangilinan J."/>
            <person name="Park H.-J."/>
            <person name="Ramirez L."/>
            <person name="Alfaro M."/>
            <person name="Sun H."/>
            <person name="Tritt A."/>
            <person name="Yoshinaga Y."/>
            <person name="Zwiers L.-H."/>
            <person name="Turgeon B."/>
            <person name="Goodwin S."/>
            <person name="Spatafora J."/>
            <person name="Crous P."/>
            <person name="Grigoriev I."/>
        </authorList>
    </citation>
    <scope>NUCLEOTIDE SEQUENCE</scope>
    <source>
        <strain evidence="2">CBS 269.34</strain>
    </source>
</reference>
<evidence type="ECO:0000313" key="3">
    <source>
        <dbReference type="Proteomes" id="UP000799750"/>
    </source>
</evidence>
<evidence type="ECO:0000259" key="1">
    <source>
        <dbReference type="PROSITE" id="PS51352"/>
    </source>
</evidence>
<dbReference type="InterPro" id="IPR036249">
    <property type="entry name" value="Thioredoxin-like_sf"/>
</dbReference>
<feature type="domain" description="Thioredoxin" evidence="1">
    <location>
        <begin position="26"/>
        <end position="137"/>
    </location>
</feature>
<dbReference type="SUPFAM" id="SSF52833">
    <property type="entry name" value="Thioredoxin-like"/>
    <property type="match status" value="1"/>
</dbReference>
<dbReference type="PROSITE" id="PS51352">
    <property type="entry name" value="THIOREDOXIN_2"/>
    <property type="match status" value="1"/>
</dbReference>
<dbReference type="GO" id="GO:0003756">
    <property type="term" value="F:protein disulfide isomerase activity"/>
    <property type="evidence" value="ECO:0007669"/>
    <property type="project" value="TreeGrafter"/>
</dbReference>
<dbReference type="PANTHER" id="PTHR45672:SF11">
    <property type="entry name" value="PROTEIN DISULFIDE-ISOMERASE C17H9.14C"/>
    <property type="match status" value="1"/>
</dbReference>
<protein>
    <recommendedName>
        <fullName evidence="1">Thioredoxin domain-containing protein</fullName>
    </recommendedName>
</protein>
<dbReference type="OrthoDB" id="10264505at2759"/>
<dbReference type="InterPro" id="IPR051063">
    <property type="entry name" value="PDI"/>
</dbReference>
<name>A0A6A6QHA0_9PEZI</name>
<dbReference type="AlphaFoldDB" id="A0A6A6QHA0"/>
<dbReference type="Pfam" id="PF00085">
    <property type="entry name" value="Thioredoxin"/>
    <property type="match status" value="1"/>
</dbReference>
<dbReference type="InterPro" id="IPR013766">
    <property type="entry name" value="Thioredoxin_domain"/>
</dbReference>
<dbReference type="GO" id="GO:0006457">
    <property type="term" value="P:protein folding"/>
    <property type="evidence" value="ECO:0007669"/>
    <property type="project" value="TreeGrafter"/>
</dbReference>
<dbReference type="Gene3D" id="3.40.30.10">
    <property type="entry name" value="Glutaredoxin"/>
    <property type="match status" value="1"/>
</dbReference>
<gene>
    <name evidence="2" type="ORF">BU16DRAFT_530070</name>
</gene>
<dbReference type="Proteomes" id="UP000799750">
    <property type="component" value="Unassembled WGS sequence"/>
</dbReference>
<dbReference type="EMBL" id="MU004195">
    <property type="protein sequence ID" value="KAF2491582.1"/>
    <property type="molecule type" value="Genomic_DNA"/>
</dbReference>
<keyword evidence="3" id="KW-1185">Reference proteome</keyword>
<accession>A0A6A6QHA0</accession>
<dbReference type="CDD" id="cd02961">
    <property type="entry name" value="PDI_a_family"/>
    <property type="match status" value="1"/>
</dbReference>
<evidence type="ECO:0000313" key="2">
    <source>
        <dbReference type="EMBL" id="KAF2491582.1"/>
    </source>
</evidence>
<dbReference type="PANTHER" id="PTHR45672">
    <property type="entry name" value="PROTEIN DISULFIDE-ISOMERASE C17H9.14C-RELATED"/>
    <property type="match status" value="1"/>
</dbReference>
<dbReference type="GO" id="GO:0005783">
    <property type="term" value="C:endoplasmic reticulum"/>
    <property type="evidence" value="ECO:0007669"/>
    <property type="project" value="TreeGrafter"/>
</dbReference>
<proteinExistence type="predicted"/>
<organism evidence="2 3">
    <name type="scientific">Lophium mytilinum</name>
    <dbReference type="NCBI Taxonomy" id="390894"/>
    <lineage>
        <taxon>Eukaryota</taxon>
        <taxon>Fungi</taxon>
        <taxon>Dikarya</taxon>
        <taxon>Ascomycota</taxon>
        <taxon>Pezizomycotina</taxon>
        <taxon>Dothideomycetes</taxon>
        <taxon>Pleosporomycetidae</taxon>
        <taxon>Mytilinidiales</taxon>
        <taxon>Mytilinidiaceae</taxon>
        <taxon>Lophium</taxon>
    </lineage>
</organism>